<dbReference type="EMBL" id="CP043661">
    <property type="protein sequence ID" value="QNE22091.1"/>
    <property type="molecule type" value="Genomic_DNA"/>
</dbReference>
<evidence type="ECO:0000256" key="3">
    <source>
        <dbReference type="ARBA" id="ARBA00023125"/>
    </source>
</evidence>
<keyword evidence="3" id="KW-0238">DNA-binding</keyword>
<keyword evidence="7" id="KW-1185">Reference proteome</keyword>
<dbReference type="Proteomes" id="UP000515563">
    <property type="component" value="Chromosome"/>
</dbReference>
<protein>
    <submittedName>
        <fullName evidence="6">LysR family transcriptional regulator</fullName>
    </submittedName>
</protein>
<dbReference type="Pfam" id="PF03466">
    <property type="entry name" value="LysR_substrate"/>
    <property type="match status" value="1"/>
</dbReference>
<dbReference type="Pfam" id="PF00126">
    <property type="entry name" value="HTH_1"/>
    <property type="match status" value="1"/>
</dbReference>
<dbReference type="FunFam" id="1.10.10.10:FF:000001">
    <property type="entry name" value="LysR family transcriptional regulator"/>
    <property type="match status" value="1"/>
</dbReference>
<dbReference type="KEGG" id="kqi:F1D05_34500"/>
<reference evidence="6 7" key="2">
    <citation type="journal article" date="2020" name="Microbiol. Resour. Announc.">
        <title>Antarctic desert soil bacteria exhibit high novel natural product potential, evaluated through long-read genome sequencing and comparative genomics.</title>
        <authorList>
            <person name="Benaud N."/>
            <person name="Edwards R.J."/>
            <person name="Amos T.G."/>
            <person name="D'Agostino P.M."/>
            <person name="Gutierrez-Chavez C."/>
            <person name="Montgomery K."/>
            <person name="Nicetic I."/>
            <person name="Ferrari B.C."/>
        </authorList>
    </citation>
    <scope>NUCLEOTIDE SEQUENCE [LARGE SCALE GENOMIC DNA]</scope>
    <source>
        <strain evidence="6 7">SPB151</strain>
    </source>
</reference>
<dbReference type="Gene3D" id="1.10.10.10">
    <property type="entry name" value="Winged helix-like DNA-binding domain superfamily/Winged helix DNA-binding domain"/>
    <property type="match status" value="1"/>
</dbReference>
<dbReference type="InterPro" id="IPR036390">
    <property type="entry name" value="WH_DNA-bd_sf"/>
</dbReference>
<name>A0A7G6X776_9ACTN</name>
<dbReference type="PRINTS" id="PR00039">
    <property type="entry name" value="HTHLYSR"/>
</dbReference>
<reference evidence="7" key="1">
    <citation type="submission" date="2019-09" db="EMBL/GenBank/DDBJ databases">
        <title>Antimicrobial potential of Antarctic Bacteria.</title>
        <authorList>
            <person name="Benaud N."/>
            <person name="Edwards R.J."/>
            <person name="Ferrari B.C."/>
        </authorList>
    </citation>
    <scope>NUCLEOTIDE SEQUENCE [LARGE SCALE GENOMIC DNA]</scope>
    <source>
        <strain evidence="7">SPB151</strain>
    </source>
</reference>
<dbReference type="SUPFAM" id="SSF53850">
    <property type="entry name" value="Periplasmic binding protein-like II"/>
    <property type="match status" value="1"/>
</dbReference>
<proteinExistence type="inferred from homology"/>
<dbReference type="InterPro" id="IPR000847">
    <property type="entry name" value="LysR_HTH_N"/>
</dbReference>
<comment type="similarity">
    <text evidence="1">Belongs to the LysR transcriptional regulatory family.</text>
</comment>
<feature type="domain" description="HTH lysR-type" evidence="5">
    <location>
        <begin position="4"/>
        <end position="62"/>
    </location>
</feature>
<dbReference type="GO" id="GO:0032993">
    <property type="term" value="C:protein-DNA complex"/>
    <property type="evidence" value="ECO:0007669"/>
    <property type="project" value="TreeGrafter"/>
</dbReference>
<evidence type="ECO:0000259" key="5">
    <source>
        <dbReference type="PROSITE" id="PS50931"/>
    </source>
</evidence>
<dbReference type="RefSeq" id="WP_185444502.1">
    <property type="nucleotide sequence ID" value="NZ_CP043661.1"/>
</dbReference>
<dbReference type="CDD" id="cd08414">
    <property type="entry name" value="PBP2_LTTR_aromatics_like"/>
    <property type="match status" value="1"/>
</dbReference>
<evidence type="ECO:0000313" key="6">
    <source>
        <dbReference type="EMBL" id="QNE22091.1"/>
    </source>
</evidence>
<accession>A0A7G6X776</accession>
<evidence type="ECO:0000256" key="2">
    <source>
        <dbReference type="ARBA" id="ARBA00023015"/>
    </source>
</evidence>
<dbReference type="PROSITE" id="PS50931">
    <property type="entry name" value="HTH_LYSR"/>
    <property type="match status" value="1"/>
</dbReference>
<dbReference type="SUPFAM" id="SSF46785">
    <property type="entry name" value="Winged helix' DNA-binding domain"/>
    <property type="match status" value="1"/>
</dbReference>
<dbReference type="GO" id="GO:0003700">
    <property type="term" value="F:DNA-binding transcription factor activity"/>
    <property type="evidence" value="ECO:0007669"/>
    <property type="project" value="InterPro"/>
</dbReference>
<dbReference type="GO" id="GO:0003677">
    <property type="term" value="F:DNA binding"/>
    <property type="evidence" value="ECO:0007669"/>
    <property type="project" value="UniProtKB-KW"/>
</dbReference>
<keyword evidence="2" id="KW-0805">Transcription regulation</keyword>
<evidence type="ECO:0000256" key="4">
    <source>
        <dbReference type="ARBA" id="ARBA00023163"/>
    </source>
</evidence>
<dbReference type="PANTHER" id="PTHR30346:SF0">
    <property type="entry name" value="HCA OPERON TRANSCRIPTIONAL ACTIVATOR HCAR"/>
    <property type="match status" value="1"/>
</dbReference>
<keyword evidence="4" id="KW-0804">Transcription</keyword>
<organism evidence="6 7">
    <name type="scientific">Kribbella qitaiheensis</name>
    <dbReference type="NCBI Taxonomy" id="1544730"/>
    <lineage>
        <taxon>Bacteria</taxon>
        <taxon>Bacillati</taxon>
        <taxon>Actinomycetota</taxon>
        <taxon>Actinomycetes</taxon>
        <taxon>Propionibacteriales</taxon>
        <taxon>Kribbellaceae</taxon>
        <taxon>Kribbella</taxon>
    </lineage>
</organism>
<evidence type="ECO:0000256" key="1">
    <source>
        <dbReference type="ARBA" id="ARBA00009437"/>
    </source>
</evidence>
<dbReference type="PANTHER" id="PTHR30346">
    <property type="entry name" value="TRANSCRIPTIONAL DUAL REGULATOR HCAR-RELATED"/>
    <property type="match status" value="1"/>
</dbReference>
<gene>
    <name evidence="6" type="ORF">F1D05_34500</name>
</gene>
<dbReference type="InterPro" id="IPR005119">
    <property type="entry name" value="LysR_subst-bd"/>
</dbReference>
<evidence type="ECO:0000313" key="7">
    <source>
        <dbReference type="Proteomes" id="UP000515563"/>
    </source>
</evidence>
<dbReference type="Gene3D" id="3.40.190.10">
    <property type="entry name" value="Periplasmic binding protein-like II"/>
    <property type="match status" value="2"/>
</dbReference>
<dbReference type="InterPro" id="IPR036388">
    <property type="entry name" value="WH-like_DNA-bd_sf"/>
</dbReference>
<dbReference type="AlphaFoldDB" id="A0A7G6X776"/>
<sequence length="310" mass="33710">MAEPEIRELRYFRAVAEDLNITRASERLGIAQPPLSRAMRALESRLGVALFDRSDPRRIGLTEAGETLLKESAQVLDALDAAVRRTQRAGSATKTLVVTAKPGVATDLLNYVVNELRDVPGAPEIRFDVTGLGEQVERITDGRADLAILGSPYLDNPLAQEVLLTEGRMAVLPVGHELADREVLGIDDLRDLPFAHRPGASVASRNYWSGQPDGQPAGTPTGPLVNDTAQMLEVIALGQAVALLPVSFALRNARPDLVYRPVPDAEPHTMVVAWKPGNPSPWVARYIETAKRWSQENADASRGNELPLEL</sequence>